<sequence length="215" mass="23666">MLLPLPVTAQGNGVSSPMRPLFAAATGLLETQHMSVDAGLAARTEKSVPSPFSIDLPESESIALRISEDTPGALSQVDFFTPQGQFVESLRFTNARVAVMEDDRRGMAMANLLVLHTFPALQKRYADARIHGFGNTRLGDNDAVQIYGSFTNVTGERFFFRHVGFMRPDSDNVVVGISTVRQKLMPVTSREQFRNTYGGYALESFRFAEDIALAQ</sequence>
<organism evidence="1 2">
    <name type="scientific">Pacificitalea manganoxidans</name>
    <dbReference type="NCBI Taxonomy" id="1411902"/>
    <lineage>
        <taxon>Bacteria</taxon>
        <taxon>Pseudomonadati</taxon>
        <taxon>Pseudomonadota</taxon>
        <taxon>Alphaproteobacteria</taxon>
        <taxon>Rhodobacterales</taxon>
        <taxon>Paracoccaceae</taxon>
        <taxon>Pacificitalea</taxon>
    </lineage>
</organism>
<evidence type="ECO:0000313" key="2">
    <source>
        <dbReference type="Proteomes" id="UP000219050"/>
    </source>
</evidence>
<dbReference type="AlphaFoldDB" id="A0A291LVH3"/>
<dbReference type="EMBL" id="CP021404">
    <property type="protein sequence ID" value="ATI40700.1"/>
    <property type="molecule type" value="Genomic_DNA"/>
</dbReference>
<accession>A0A291LVH3</accession>
<keyword evidence="2" id="KW-1185">Reference proteome</keyword>
<reference evidence="1 2" key="1">
    <citation type="submission" date="2017-05" db="EMBL/GenBank/DDBJ databases">
        <title>Comparative genomic and metabolic analysis of manganese-oxidizing mechanisms in Celeribater manganoxidans DY25T: its adaption to the environment of polymetallic nodule.</title>
        <authorList>
            <person name="Wang X."/>
        </authorList>
    </citation>
    <scope>NUCLEOTIDE SEQUENCE [LARGE SCALE GENOMIC DNA]</scope>
    <source>
        <strain evidence="1 2">DY25</strain>
    </source>
</reference>
<proteinExistence type="predicted"/>
<dbReference type="KEGG" id="cmag:CBW24_00840"/>
<protein>
    <submittedName>
        <fullName evidence="1">Uncharacterized protein</fullName>
    </submittedName>
</protein>
<gene>
    <name evidence="1" type="ORF">CBW24_00840</name>
</gene>
<name>A0A291LVH3_9RHOB</name>
<evidence type="ECO:0000313" key="1">
    <source>
        <dbReference type="EMBL" id="ATI40700.1"/>
    </source>
</evidence>
<dbReference type="Proteomes" id="UP000219050">
    <property type="component" value="Chromosome"/>
</dbReference>